<evidence type="ECO:0000313" key="1">
    <source>
        <dbReference type="EMBL" id="MBB6579137.1"/>
    </source>
</evidence>
<evidence type="ECO:0000313" key="2">
    <source>
        <dbReference type="Proteomes" id="UP000562492"/>
    </source>
</evidence>
<gene>
    <name evidence="1" type="ORF">HNP33_003247</name>
</gene>
<dbReference type="Proteomes" id="UP000562492">
    <property type="component" value="Unassembled WGS sequence"/>
</dbReference>
<name>A0ABR6RJ67_9BURK</name>
<protein>
    <submittedName>
        <fullName evidence="1">YD repeat-containing protein</fullName>
    </submittedName>
</protein>
<dbReference type="Gene3D" id="2.180.10.10">
    <property type="entry name" value="RHS repeat-associated core"/>
    <property type="match status" value="1"/>
</dbReference>
<dbReference type="Pfam" id="PF05593">
    <property type="entry name" value="RHS_repeat"/>
    <property type="match status" value="1"/>
</dbReference>
<dbReference type="EMBL" id="JACHKZ010000024">
    <property type="protein sequence ID" value="MBB6579137.1"/>
    <property type="molecule type" value="Genomic_DNA"/>
</dbReference>
<sequence length="130" mass="14627">MQLAYDASNQLVQVRVQEEGKHFTQRYRYDAFGRRLVKYNDPGNRGNTGASEESGADYFGWGGDRLVHTERFNSGNAKSSADTPQPEVIHTVYEPGSFTPLVQLRRAVEAEPDLADELIAYKQPYAQSAR</sequence>
<keyword evidence="2" id="KW-1185">Reference proteome</keyword>
<reference evidence="1 2" key="1">
    <citation type="submission" date="2020-08" db="EMBL/GenBank/DDBJ databases">
        <title>Functional genomics of gut bacteria from endangered species of beetles.</title>
        <authorList>
            <person name="Carlos-Shanley C."/>
        </authorList>
    </citation>
    <scope>NUCLEOTIDE SEQUENCE [LARGE SCALE GENOMIC DNA]</scope>
    <source>
        <strain evidence="1 2">S00124</strain>
    </source>
</reference>
<organism evidence="1 2">
    <name type="scientific">Comamonas odontotermitis</name>
    <dbReference type="NCBI Taxonomy" id="379895"/>
    <lineage>
        <taxon>Bacteria</taxon>
        <taxon>Pseudomonadati</taxon>
        <taxon>Pseudomonadota</taxon>
        <taxon>Betaproteobacteria</taxon>
        <taxon>Burkholderiales</taxon>
        <taxon>Comamonadaceae</taxon>
        <taxon>Comamonas</taxon>
    </lineage>
</organism>
<accession>A0ABR6RJ67</accession>
<proteinExistence type="predicted"/>
<dbReference type="InterPro" id="IPR031325">
    <property type="entry name" value="RHS_repeat"/>
</dbReference>
<comment type="caution">
    <text evidence="1">The sequence shown here is derived from an EMBL/GenBank/DDBJ whole genome shotgun (WGS) entry which is preliminary data.</text>
</comment>